<feature type="transmembrane region" description="Helical" evidence="2">
    <location>
        <begin position="84"/>
        <end position="100"/>
    </location>
</feature>
<dbReference type="AlphaFoldDB" id="A0A915K3J7"/>
<evidence type="ECO:0000313" key="3">
    <source>
        <dbReference type="Proteomes" id="UP000887565"/>
    </source>
</evidence>
<keyword evidence="3" id="KW-1185">Reference proteome</keyword>
<keyword evidence="2" id="KW-0472">Membrane</keyword>
<feature type="region of interest" description="Disordered" evidence="1">
    <location>
        <begin position="215"/>
        <end position="236"/>
    </location>
</feature>
<sequence length="236" mass="26615">MVKAIRFDTYRVIHNIAISLLLYELAQSIGLILEKHTLKATISATWALHVSPLTLKFLAALFFFNNPREPYLQPDVLAYGAPDVFYLILIFLAFGHYGFIPKIYNTPALYPPDSLEAAEIDRLAEILITTFHNAPLSAVLPANLITKVYWTLWQVALPAIMPDEVLSAYQFFMYDSTSSDQGQSFCLGTQPNDFQDVKTLMCTTQPKLLAVLSVPKKKKKTQKDEWNKSPNLPEGT</sequence>
<protein>
    <submittedName>
        <fullName evidence="4">Uncharacterized protein</fullName>
    </submittedName>
</protein>
<keyword evidence="2" id="KW-1133">Transmembrane helix</keyword>
<dbReference type="WBParaSite" id="nRc.2.0.1.t33276-RA">
    <property type="protein sequence ID" value="nRc.2.0.1.t33276-RA"/>
    <property type="gene ID" value="nRc.2.0.1.g33276"/>
</dbReference>
<reference evidence="4" key="1">
    <citation type="submission" date="2022-11" db="UniProtKB">
        <authorList>
            <consortium name="WormBaseParasite"/>
        </authorList>
    </citation>
    <scope>IDENTIFICATION</scope>
</reference>
<proteinExistence type="predicted"/>
<accession>A0A915K3J7</accession>
<dbReference type="Proteomes" id="UP000887565">
    <property type="component" value="Unplaced"/>
</dbReference>
<evidence type="ECO:0000313" key="4">
    <source>
        <dbReference type="WBParaSite" id="nRc.2.0.1.t33276-RA"/>
    </source>
</evidence>
<feature type="transmembrane region" description="Helical" evidence="2">
    <location>
        <begin position="45"/>
        <end position="64"/>
    </location>
</feature>
<evidence type="ECO:0000256" key="2">
    <source>
        <dbReference type="SAM" id="Phobius"/>
    </source>
</evidence>
<evidence type="ECO:0000256" key="1">
    <source>
        <dbReference type="SAM" id="MobiDB-lite"/>
    </source>
</evidence>
<organism evidence="3 4">
    <name type="scientific">Romanomermis culicivorax</name>
    <name type="common">Nematode worm</name>
    <dbReference type="NCBI Taxonomy" id="13658"/>
    <lineage>
        <taxon>Eukaryota</taxon>
        <taxon>Metazoa</taxon>
        <taxon>Ecdysozoa</taxon>
        <taxon>Nematoda</taxon>
        <taxon>Enoplea</taxon>
        <taxon>Dorylaimia</taxon>
        <taxon>Mermithida</taxon>
        <taxon>Mermithoidea</taxon>
        <taxon>Mermithidae</taxon>
        <taxon>Romanomermis</taxon>
    </lineage>
</organism>
<name>A0A915K3J7_ROMCU</name>
<feature type="transmembrane region" description="Helical" evidence="2">
    <location>
        <begin position="12"/>
        <end position="33"/>
    </location>
</feature>
<keyword evidence="2" id="KW-0812">Transmembrane</keyword>